<proteinExistence type="predicted"/>
<dbReference type="STRING" id="1157962.A0A250WP83"/>
<dbReference type="Proteomes" id="UP000232323">
    <property type="component" value="Unassembled WGS sequence"/>
</dbReference>
<dbReference type="InterPro" id="IPR036875">
    <property type="entry name" value="Znf_CCHC_sf"/>
</dbReference>
<sequence>MEMHHKLRRDPSWHPSACNICGQMGHQAAQCTSGTVNWRQIYGDKAFILRGPVYWSDELARKKLKVVDAADLERRAKEYAKGQAEKAGMNFEEILKNAEVLNAQDPALTIKQAPAPVEEEPLPAGWGMTLDPTTSKPYYWHKKTQKTMWERPTAETPIN</sequence>
<feature type="domain" description="WW" evidence="2">
    <location>
        <begin position="120"/>
        <end position="154"/>
    </location>
</feature>
<gene>
    <name evidence="4" type="ORF">CEUSTIGMA_g94.t1</name>
</gene>
<dbReference type="Gene3D" id="2.20.70.10">
    <property type="match status" value="1"/>
</dbReference>
<dbReference type="PROSITE" id="PS50020">
    <property type="entry name" value="WW_DOMAIN_2"/>
    <property type="match status" value="1"/>
</dbReference>
<keyword evidence="1" id="KW-0863">Zinc-finger</keyword>
<evidence type="ECO:0000313" key="4">
    <source>
        <dbReference type="EMBL" id="GAX72638.1"/>
    </source>
</evidence>
<evidence type="ECO:0000256" key="1">
    <source>
        <dbReference type="PROSITE-ProRule" id="PRU00047"/>
    </source>
</evidence>
<evidence type="ECO:0000259" key="2">
    <source>
        <dbReference type="PROSITE" id="PS50020"/>
    </source>
</evidence>
<organism evidence="4 5">
    <name type="scientific">Chlamydomonas eustigma</name>
    <dbReference type="NCBI Taxonomy" id="1157962"/>
    <lineage>
        <taxon>Eukaryota</taxon>
        <taxon>Viridiplantae</taxon>
        <taxon>Chlorophyta</taxon>
        <taxon>core chlorophytes</taxon>
        <taxon>Chlorophyceae</taxon>
        <taxon>CS clade</taxon>
        <taxon>Chlamydomonadales</taxon>
        <taxon>Chlamydomonadaceae</taxon>
        <taxon>Chlamydomonas</taxon>
    </lineage>
</organism>
<dbReference type="SUPFAM" id="SSF57756">
    <property type="entry name" value="Retrovirus zinc finger-like domains"/>
    <property type="match status" value="1"/>
</dbReference>
<dbReference type="InterPro" id="IPR036020">
    <property type="entry name" value="WW_dom_sf"/>
</dbReference>
<dbReference type="PROSITE" id="PS50158">
    <property type="entry name" value="ZF_CCHC"/>
    <property type="match status" value="1"/>
</dbReference>
<dbReference type="SMART" id="SM00343">
    <property type="entry name" value="ZnF_C2HC"/>
    <property type="match status" value="1"/>
</dbReference>
<reference evidence="4 5" key="1">
    <citation type="submission" date="2017-08" db="EMBL/GenBank/DDBJ databases">
        <title>Acidophilic green algal genome provides insights into adaptation to an acidic environment.</title>
        <authorList>
            <person name="Hirooka S."/>
            <person name="Hirose Y."/>
            <person name="Kanesaki Y."/>
            <person name="Higuchi S."/>
            <person name="Fujiwara T."/>
            <person name="Onuma R."/>
            <person name="Era A."/>
            <person name="Ohbayashi R."/>
            <person name="Uzuka A."/>
            <person name="Nozaki H."/>
            <person name="Yoshikawa H."/>
            <person name="Miyagishima S.Y."/>
        </authorList>
    </citation>
    <scope>NUCLEOTIDE SEQUENCE [LARGE SCALE GENOMIC DNA]</scope>
    <source>
        <strain evidence="4 5">NIES-2499</strain>
    </source>
</reference>
<dbReference type="InterPro" id="IPR001202">
    <property type="entry name" value="WW_dom"/>
</dbReference>
<dbReference type="CDD" id="cd00201">
    <property type="entry name" value="WW"/>
    <property type="match status" value="1"/>
</dbReference>
<dbReference type="AlphaFoldDB" id="A0A250WP83"/>
<dbReference type="SUPFAM" id="SSF51045">
    <property type="entry name" value="WW domain"/>
    <property type="match status" value="1"/>
</dbReference>
<evidence type="ECO:0000313" key="5">
    <source>
        <dbReference type="Proteomes" id="UP000232323"/>
    </source>
</evidence>
<dbReference type="OrthoDB" id="508329at2759"/>
<name>A0A250WP83_9CHLO</name>
<dbReference type="GO" id="GO:0008270">
    <property type="term" value="F:zinc ion binding"/>
    <property type="evidence" value="ECO:0007669"/>
    <property type="project" value="UniProtKB-KW"/>
</dbReference>
<dbReference type="SMART" id="SM00456">
    <property type="entry name" value="WW"/>
    <property type="match status" value="1"/>
</dbReference>
<evidence type="ECO:0000259" key="3">
    <source>
        <dbReference type="PROSITE" id="PS50158"/>
    </source>
</evidence>
<dbReference type="InterPro" id="IPR001878">
    <property type="entry name" value="Znf_CCHC"/>
</dbReference>
<comment type="caution">
    <text evidence="4">The sequence shown here is derived from an EMBL/GenBank/DDBJ whole genome shotgun (WGS) entry which is preliminary data.</text>
</comment>
<protein>
    <recommendedName>
        <fullName evidence="6">WW domain-containing protein</fullName>
    </recommendedName>
</protein>
<evidence type="ECO:0008006" key="6">
    <source>
        <dbReference type="Google" id="ProtNLM"/>
    </source>
</evidence>
<dbReference type="EMBL" id="BEGY01000001">
    <property type="protein sequence ID" value="GAX72638.1"/>
    <property type="molecule type" value="Genomic_DNA"/>
</dbReference>
<keyword evidence="1" id="KW-0479">Metal-binding</keyword>
<feature type="domain" description="CCHC-type" evidence="3">
    <location>
        <begin position="18"/>
        <end position="33"/>
    </location>
</feature>
<dbReference type="GO" id="GO:0003676">
    <property type="term" value="F:nucleic acid binding"/>
    <property type="evidence" value="ECO:0007669"/>
    <property type="project" value="InterPro"/>
</dbReference>
<keyword evidence="1" id="KW-0862">Zinc</keyword>
<dbReference type="Pfam" id="PF00098">
    <property type="entry name" value="zf-CCHC"/>
    <property type="match status" value="1"/>
</dbReference>
<accession>A0A250WP83</accession>
<dbReference type="Pfam" id="PF00397">
    <property type="entry name" value="WW"/>
    <property type="match status" value="1"/>
</dbReference>
<keyword evidence="5" id="KW-1185">Reference proteome</keyword>